<dbReference type="InterPro" id="IPR032675">
    <property type="entry name" value="LRR_dom_sf"/>
</dbReference>
<evidence type="ECO:0008006" key="4">
    <source>
        <dbReference type="Google" id="ProtNLM"/>
    </source>
</evidence>
<feature type="coiled-coil region" evidence="1">
    <location>
        <begin position="39"/>
        <end position="80"/>
    </location>
</feature>
<comment type="caution">
    <text evidence="2">The sequence shown here is derived from an EMBL/GenBank/DDBJ whole genome shotgun (WGS) entry which is preliminary data.</text>
</comment>
<dbReference type="GO" id="GO:0019005">
    <property type="term" value="C:SCF ubiquitin ligase complex"/>
    <property type="evidence" value="ECO:0007669"/>
    <property type="project" value="TreeGrafter"/>
</dbReference>
<dbReference type="SMART" id="SM00367">
    <property type="entry name" value="LRR_CC"/>
    <property type="match status" value="5"/>
</dbReference>
<evidence type="ECO:0000313" key="3">
    <source>
        <dbReference type="Proteomes" id="UP000265703"/>
    </source>
</evidence>
<evidence type="ECO:0000313" key="2">
    <source>
        <dbReference type="EMBL" id="RIA87591.1"/>
    </source>
</evidence>
<accession>A0A397SXG5</accession>
<dbReference type="Proteomes" id="UP000265703">
    <property type="component" value="Unassembled WGS sequence"/>
</dbReference>
<organism evidence="2 3">
    <name type="scientific">Glomus cerebriforme</name>
    <dbReference type="NCBI Taxonomy" id="658196"/>
    <lineage>
        <taxon>Eukaryota</taxon>
        <taxon>Fungi</taxon>
        <taxon>Fungi incertae sedis</taxon>
        <taxon>Mucoromycota</taxon>
        <taxon>Glomeromycotina</taxon>
        <taxon>Glomeromycetes</taxon>
        <taxon>Glomerales</taxon>
        <taxon>Glomeraceae</taxon>
        <taxon>Glomus</taxon>
    </lineage>
</organism>
<dbReference type="STRING" id="658196.A0A397SXG5"/>
<evidence type="ECO:0000256" key="1">
    <source>
        <dbReference type="SAM" id="Coils"/>
    </source>
</evidence>
<dbReference type="OrthoDB" id="550575at2759"/>
<dbReference type="SUPFAM" id="SSF52047">
    <property type="entry name" value="RNI-like"/>
    <property type="match status" value="1"/>
</dbReference>
<gene>
    <name evidence="2" type="ORF">C1645_827591</name>
</gene>
<protein>
    <recommendedName>
        <fullName evidence="4">RNI-like protein</fullName>
    </recommendedName>
</protein>
<dbReference type="AlphaFoldDB" id="A0A397SXG5"/>
<dbReference type="GO" id="GO:0031146">
    <property type="term" value="P:SCF-dependent proteasomal ubiquitin-dependent protein catabolic process"/>
    <property type="evidence" value="ECO:0007669"/>
    <property type="project" value="TreeGrafter"/>
</dbReference>
<keyword evidence="1" id="KW-0175">Coiled coil</keyword>
<dbReference type="InterPro" id="IPR001611">
    <property type="entry name" value="Leu-rich_rpt"/>
</dbReference>
<reference evidence="2 3" key="1">
    <citation type="submission" date="2018-06" db="EMBL/GenBank/DDBJ databases">
        <title>Comparative genomics reveals the genomic features of Rhizophagus irregularis, R. cerebriforme, R. diaphanum and Gigaspora rosea, and their symbiotic lifestyle signature.</title>
        <authorList>
            <person name="Morin E."/>
            <person name="San Clemente H."/>
            <person name="Chen E.C.H."/>
            <person name="De La Providencia I."/>
            <person name="Hainaut M."/>
            <person name="Kuo A."/>
            <person name="Kohler A."/>
            <person name="Murat C."/>
            <person name="Tang N."/>
            <person name="Roy S."/>
            <person name="Loubradou J."/>
            <person name="Henrissat B."/>
            <person name="Grigoriev I.V."/>
            <person name="Corradi N."/>
            <person name="Roux C."/>
            <person name="Martin F.M."/>
        </authorList>
    </citation>
    <scope>NUCLEOTIDE SEQUENCE [LARGE SCALE GENOMIC DNA]</scope>
    <source>
        <strain evidence="2 3">DAOM 227022</strain>
    </source>
</reference>
<keyword evidence="3" id="KW-1185">Reference proteome</keyword>
<sequence length="522" mass="60784">MVADQNHLPDSIHNEQEVIRRTENIAKLLGLDEQNVEVYKALSRQILELEKQLENYHFEYIKLKRKVNLLEAEIEDLDEYIDREAVVDLIHEIVPLLIGKKLPKKGKVNLATVDFYESSSSEESESDVVKIKKIIHKQQRKWLADEQQSKPNQCKNTVKKFYSKLKKYNKSFGYNEEFIKNALLKGLSRENMIKVLMGGLQALALDEILERLEKDYNYCARNRTRLKRFVKIMCEKHKPAYVSNLTHLEITYYHSLSDKKIKSIVDTFLNIIHLDFKNSISFGDRSLFIIAESYPNLRYLNLNISDKSLFEIARSYHVLQEFHFAETRWIIDKSISCIINSCPNLCKFDIAFSHRKIEDASMLKQRCLNIKYLDFSSIMSFEMNEFIEAIIKTFLNLRHLEINGNDICDKVTEAVAYTCHKLEYLDLSCCSFVGELSICNIIRSCPRLQHLKLRYCNITSMTIKEIACSCLNLKFLDLKGCENISKKAMNQLNPNIHIKNFDEEYCSDSESSSSGSETKSEC</sequence>
<proteinExistence type="predicted"/>
<dbReference type="EMBL" id="QKYT01000302">
    <property type="protein sequence ID" value="RIA87591.1"/>
    <property type="molecule type" value="Genomic_DNA"/>
</dbReference>
<dbReference type="InterPro" id="IPR006553">
    <property type="entry name" value="Leu-rich_rpt_Cys-con_subtyp"/>
</dbReference>
<dbReference type="PANTHER" id="PTHR13318">
    <property type="entry name" value="PARTNER OF PAIRED, ISOFORM B-RELATED"/>
    <property type="match status" value="1"/>
</dbReference>
<dbReference type="Gene3D" id="3.80.10.10">
    <property type="entry name" value="Ribonuclease Inhibitor"/>
    <property type="match status" value="1"/>
</dbReference>
<name>A0A397SXG5_9GLOM</name>
<dbReference type="Pfam" id="PF00560">
    <property type="entry name" value="LRR_1"/>
    <property type="match status" value="1"/>
</dbReference>